<dbReference type="InterPro" id="IPR029044">
    <property type="entry name" value="Nucleotide-diphossugar_trans"/>
</dbReference>
<dbReference type="InterPro" id="IPR001173">
    <property type="entry name" value="Glyco_trans_2-like"/>
</dbReference>
<comment type="similarity">
    <text evidence="1">Belongs to the glycosyltransferase 2 family.</text>
</comment>
<keyword evidence="4" id="KW-0472">Membrane</keyword>
<keyword evidence="4" id="KW-1133">Transmembrane helix</keyword>
<evidence type="ECO:0000256" key="3">
    <source>
        <dbReference type="ARBA" id="ARBA00022679"/>
    </source>
</evidence>
<proteinExistence type="inferred from homology"/>
<gene>
    <name evidence="6" type="ORF">COV49_02005</name>
</gene>
<evidence type="ECO:0000313" key="6">
    <source>
        <dbReference type="EMBL" id="PIR13517.1"/>
    </source>
</evidence>
<sequence>MDSKKTKLAIGFITYEDSTAKYLPYFLLSLAKAVAGTQGTKFPARLAEANGEAQVGNLVPGDVKILALDNSQKEENENRKYIKKHYSEISLEWVGENLGFARGYNRLIKKAVSLGAEYFLMLNPDMILEPNSISKLVKAMDSDKSLGSAGPKILRWDFAKNKKTQTIDSCGIILKPGLRFINLGEGQEDNDQLNEAKILGPAGTAAIFRIKALQSASLSRKERSGGGLGWGPFDEHFFMYKEDCDLAYRLFLSGWRSGLASQAVMYHDRTGAGAGESGLKIVLNRRKKSKQVKIWSFYGQHILFIKYWHLQSFKNKLNIIFYALKMFVFVLLFEQYLLKQYWGLLKTRKAIAPQINKSFHKSTN</sequence>
<dbReference type="SUPFAM" id="SSF53448">
    <property type="entry name" value="Nucleotide-diphospho-sugar transferases"/>
    <property type="match status" value="1"/>
</dbReference>
<evidence type="ECO:0000256" key="1">
    <source>
        <dbReference type="ARBA" id="ARBA00006739"/>
    </source>
</evidence>
<keyword evidence="3" id="KW-0808">Transferase</keyword>
<feature type="domain" description="Glycosyltransferase 2-like" evidence="5">
    <location>
        <begin position="65"/>
        <end position="213"/>
    </location>
</feature>
<evidence type="ECO:0000256" key="4">
    <source>
        <dbReference type="SAM" id="Phobius"/>
    </source>
</evidence>
<evidence type="ECO:0000313" key="7">
    <source>
        <dbReference type="Proteomes" id="UP000230869"/>
    </source>
</evidence>
<dbReference type="AlphaFoldDB" id="A0A2M6K970"/>
<keyword evidence="2" id="KW-0328">Glycosyltransferase</keyword>
<dbReference type="EMBL" id="PCWW01000033">
    <property type="protein sequence ID" value="PIR13517.1"/>
    <property type="molecule type" value="Genomic_DNA"/>
</dbReference>
<dbReference type="GO" id="GO:0016757">
    <property type="term" value="F:glycosyltransferase activity"/>
    <property type="evidence" value="ECO:0007669"/>
    <property type="project" value="UniProtKB-KW"/>
</dbReference>
<organism evidence="6 7">
    <name type="scientific">Candidatus Falkowbacteria bacterium CG11_big_fil_rev_8_21_14_0_20_39_10</name>
    <dbReference type="NCBI Taxonomy" id="1974570"/>
    <lineage>
        <taxon>Bacteria</taxon>
        <taxon>Candidatus Falkowiibacteriota</taxon>
    </lineage>
</organism>
<keyword evidence="4" id="KW-0812">Transmembrane</keyword>
<evidence type="ECO:0000256" key="2">
    <source>
        <dbReference type="ARBA" id="ARBA00022676"/>
    </source>
</evidence>
<accession>A0A2M6K970</accession>
<dbReference type="PANTHER" id="PTHR43179:SF12">
    <property type="entry name" value="GALACTOFURANOSYLTRANSFERASE GLFT2"/>
    <property type="match status" value="1"/>
</dbReference>
<protein>
    <recommendedName>
        <fullName evidence="5">Glycosyltransferase 2-like domain-containing protein</fullName>
    </recommendedName>
</protein>
<name>A0A2M6K970_9BACT</name>
<dbReference type="Proteomes" id="UP000230869">
    <property type="component" value="Unassembled WGS sequence"/>
</dbReference>
<evidence type="ECO:0000259" key="5">
    <source>
        <dbReference type="Pfam" id="PF00535"/>
    </source>
</evidence>
<dbReference type="PANTHER" id="PTHR43179">
    <property type="entry name" value="RHAMNOSYLTRANSFERASE WBBL"/>
    <property type="match status" value="1"/>
</dbReference>
<reference evidence="6 7" key="1">
    <citation type="submission" date="2017-09" db="EMBL/GenBank/DDBJ databases">
        <title>Depth-based differentiation of microbial function through sediment-hosted aquifers and enrichment of novel symbionts in the deep terrestrial subsurface.</title>
        <authorList>
            <person name="Probst A.J."/>
            <person name="Ladd B."/>
            <person name="Jarett J.K."/>
            <person name="Geller-Mcgrath D.E."/>
            <person name="Sieber C.M."/>
            <person name="Emerson J.B."/>
            <person name="Anantharaman K."/>
            <person name="Thomas B.C."/>
            <person name="Malmstrom R."/>
            <person name="Stieglmeier M."/>
            <person name="Klingl A."/>
            <person name="Woyke T."/>
            <person name="Ryan C.M."/>
            <person name="Banfield J.F."/>
        </authorList>
    </citation>
    <scope>NUCLEOTIDE SEQUENCE [LARGE SCALE GENOMIC DNA]</scope>
    <source>
        <strain evidence="6">CG11_big_fil_rev_8_21_14_0_20_39_10</strain>
    </source>
</reference>
<dbReference type="Gene3D" id="3.90.550.10">
    <property type="entry name" value="Spore Coat Polysaccharide Biosynthesis Protein SpsA, Chain A"/>
    <property type="match status" value="1"/>
</dbReference>
<dbReference type="Pfam" id="PF00535">
    <property type="entry name" value="Glycos_transf_2"/>
    <property type="match status" value="1"/>
</dbReference>
<feature type="transmembrane region" description="Helical" evidence="4">
    <location>
        <begin position="319"/>
        <end position="338"/>
    </location>
</feature>
<comment type="caution">
    <text evidence="6">The sequence shown here is derived from an EMBL/GenBank/DDBJ whole genome shotgun (WGS) entry which is preliminary data.</text>
</comment>